<organism evidence="1 2">
    <name type="scientific">Neolewinella aurantiaca</name>
    <dbReference type="NCBI Taxonomy" id="2602767"/>
    <lineage>
        <taxon>Bacteria</taxon>
        <taxon>Pseudomonadati</taxon>
        <taxon>Bacteroidota</taxon>
        <taxon>Saprospiria</taxon>
        <taxon>Saprospirales</taxon>
        <taxon>Lewinellaceae</taxon>
        <taxon>Neolewinella</taxon>
    </lineage>
</organism>
<dbReference type="EMBL" id="VOXD01000013">
    <property type="protein sequence ID" value="TXF89583.1"/>
    <property type="molecule type" value="Genomic_DNA"/>
</dbReference>
<protein>
    <submittedName>
        <fullName evidence="1">Uncharacterized protein</fullName>
    </submittedName>
</protein>
<sequence length="496" mass="54614">MPTPLRQPDLLSNLTLGTARQVPGPVVAEWLEAKAAVDPTADSAEQLLAAYAISERLHRLSPGTKGSIPSNTAPQEEREATTARLSRALELILRGTYPHVLPEAITVLNERKLLMPPHLLPELLDEAVSKIPSAPAYAEQLLAAGGNRANWLAGQNPEWKELSPGYNLTEALAKEATPGRRVVLLQRLRAKDPAAAREALATIWSKQSPKNQESLLAPLETNIGSEDVPWLRERLGPKRKGVRRAILRLLLLAGDPVALDDMLRLAGEAFDGDGKIVSILRGAEGIELLEAYGGLKKQETVGAFFLSNLPPHVLPELTDRTLPEFWNTLNKDQLKAAAIAVQSFPAPGVRAEFVRYALRGNPAQLPVKEAAAITAALDQETFLEIFHELLTTEKNVFHYGGLARILALSRNEPWSERISKAFVLQLVSTLREVSTLPWKLQNDLKSHWELSLPLLDSAIFGWARTHLHSMTERGDVFGKLATDALQTLAFRRVLRE</sequence>
<proteinExistence type="predicted"/>
<evidence type="ECO:0000313" key="1">
    <source>
        <dbReference type="EMBL" id="TXF89583.1"/>
    </source>
</evidence>
<name>A0A5C7FFH8_9BACT</name>
<dbReference type="Proteomes" id="UP000321907">
    <property type="component" value="Unassembled WGS sequence"/>
</dbReference>
<comment type="caution">
    <text evidence="1">The sequence shown here is derived from an EMBL/GenBank/DDBJ whole genome shotgun (WGS) entry which is preliminary data.</text>
</comment>
<dbReference type="OrthoDB" id="262508at2"/>
<evidence type="ECO:0000313" key="2">
    <source>
        <dbReference type="Proteomes" id="UP000321907"/>
    </source>
</evidence>
<gene>
    <name evidence="1" type="ORF">FUA23_10305</name>
</gene>
<dbReference type="InterPro" id="IPR043746">
    <property type="entry name" value="DUF5691"/>
</dbReference>
<accession>A0A5C7FFH8</accession>
<keyword evidence="2" id="KW-1185">Reference proteome</keyword>
<dbReference type="AlphaFoldDB" id="A0A5C7FFH8"/>
<dbReference type="Pfam" id="PF18944">
    <property type="entry name" value="DUF5691"/>
    <property type="match status" value="1"/>
</dbReference>
<dbReference type="RefSeq" id="WP_147930657.1">
    <property type="nucleotide sequence ID" value="NZ_VOXD01000013.1"/>
</dbReference>
<reference evidence="1 2" key="1">
    <citation type="submission" date="2019-08" db="EMBL/GenBank/DDBJ databases">
        <title>Lewinella sp. strain SSH13 Genome sequencing and assembly.</title>
        <authorList>
            <person name="Kim I."/>
        </authorList>
    </citation>
    <scope>NUCLEOTIDE SEQUENCE [LARGE SCALE GENOMIC DNA]</scope>
    <source>
        <strain evidence="1 2">SSH13</strain>
    </source>
</reference>